<dbReference type="OrthoDB" id="9977329at2"/>
<keyword evidence="3" id="KW-1185">Reference proteome</keyword>
<reference evidence="2 3" key="1">
    <citation type="submission" date="2016-10" db="EMBL/GenBank/DDBJ databases">
        <authorList>
            <person name="de Groot N.N."/>
        </authorList>
    </citation>
    <scope>NUCLEOTIDE SEQUENCE [LARGE SCALE GENOMIC DNA]</scope>
    <source>
        <strain evidence="2 3">DSM 20117</strain>
    </source>
</reference>
<evidence type="ECO:0000313" key="3">
    <source>
        <dbReference type="Proteomes" id="UP000181917"/>
    </source>
</evidence>
<organism evidence="2 3">
    <name type="scientific">Crystallibacter crystallopoietes</name>
    <dbReference type="NCBI Taxonomy" id="37928"/>
    <lineage>
        <taxon>Bacteria</taxon>
        <taxon>Bacillati</taxon>
        <taxon>Actinomycetota</taxon>
        <taxon>Actinomycetes</taxon>
        <taxon>Micrococcales</taxon>
        <taxon>Micrococcaceae</taxon>
        <taxon>Crystallibacter</taxon>
    </lineage>
</organism>
<dbReference type="EMBL" id="FNKH01000002">
    <property type="protein sequence ID" value="SDQ46657.1"/>
    <property type="molecule type" value="Genomic_DNA"/>
</dbReference>
<dbReference type="RefSeq" id="WP_074699668.1">
    <property type="nucleotide sequence ID" value="NZ_CP018863.1"/>
</dbReference>
<evidence type="ECO:0000313" key="2">
    <source>
        <dbReference type="EMBL" id="SDQ46657.1"/>
    </source>
</evidence>
<name>A0A1H1B406_9MICC</name>
<dbReference type="AlphaFoldDB" id="A0A1H1B406"/>
<feature type="compositionally biased region" description="Basic and acidic residues" evidence="1">
    <location>
        <begin position="120"/>
        <end position="132"/>
    </location>
</feature>
<feature type="compositionally biased region" description="Polar residues" evidence="1">
    <location>
        <begin position="1"/>
        <end position="11"/>
    </location>
</feature>
<gene>
    <name evidence="2" type="ORF">SAMN04489742_1230</name>
</gene>
<accession>A0A1H1B406</accession>
<feature type="compositionally biased region" description="Low complexity" evidence="1">
    <location>
        <begin position="54"/>
        <end position="67"/>
    </location>
</feature>
<evidence type="ECO:0000256" key="1">
    <source>
        <dbReference type="SAM" id="MobiDB-lite"/>
    </source>
</evidence>
<dbReference type="KEGG" id="acry:AC20117_11200"/>
<sequence>MSTDASNPQEDPTTEPEGTIPNTEDGVGMGAGGEESTFEPEETPEATPEDTGHSDSGSAGSSSSSESGTDDLNDGRPAPVAHEESSPDLGAPQQASAEDASADPESVEVPVAGEPTGPAAEKDRQQPDDRGLTTDTSSSE</sequence>
<feature type="region of interest" description="Disordered" evidence="1">
    <location>
        <begin position="1"/>
        <end position="140"/>
    </location>
</feature>
<dbReference type="STRING" id="37928.SAMN04489742_1230"/>
<dbReference type="Proteomes" id="UP000181917">
    <property type="component" value="Unassembled WGS sequence"/>
</dbReference>
<feature type="compositionally biased region" description="Acidic residues" evidence="1">
    <location>
        <begin position="36"/>
        <end position="48"/>
    </location>
</feature>
<proteinExistence type="predicted"/>
<protein>
    <submittedName>
        <fullName evidence="2">Uncharacterized protein</fullName>
    </submittedName>
</protein>